<comment type="catalytic activity">
    <reaction evidence="4">
        <text>RX + glutathione = an S-substituted glutathione + a halide anion + H(+)</text>
        <dbReference type="Rhea" id="RHEA:16437"/>
        <dbReference type="ChEBI" id="CHEBI:15378"/>
        <dbReference type="ChEBI" id="CHEBI:16042"/>
        <dbReference type="ChEBI" id="CHEBI:17792"/>
        <dbReference type="ChEBI" id="CHEBI:57925"/>
        <dbReference type="ChEBI" id="CHEBI:90779"/>
        <dbReference type="EC" id="2.5.1.18"/>
    </reaction>
</comment>
<reference evidence="7" key="2">
    <citation type="submission" date="2020-09" db="EMBL/GenBank/DDBJ databases">
        <authorList>
            <person name="Kikuchi T."/>
        </authorList>
    </citation>
    <scope>NUCLEOTIDE SEQUENCE</scope>
    <source>
        <strain evidence="7">Ka4C1</strain>
    </source>
</reference>
<reference evidence="10" key="1">
    <citation type="submission" date="2016-11" db="UniProtKB">
        <authorList>
            <consortium name="WormBaseParasite"/>
        </authorList>
    </citation>
    <scope>IDENTIFICATION</scope>
</reference>
<dbReference type="InterPro" id="IPR010987">
    <property type="entry name" value="Glutathione-S-Trfase_C-like"/>
</dbReference>
<comment type="similarity">
    <text evidence="3">Belongs to the GST superfamily. Sigma family.</text>
</comment>
<dbReference type="PROSITE" id="PS50404">
    <property type="entry name" value="GST_NTER"/>
    <property type="match status" value="1"/>
</dbReference>
<dbReference type="CDD" id="cd03039">
    <property type="entry name" value="GST_N_Sigma_like"/>
    <property type="match status" value="1"/>
</dbReference>
<evidence type="ECO:0000313" key="7">
    <source>
        <dbReference type="EMBL" id="CAD5228033.1"/>
    </source>
</evidence>
<dbReference type="EMBL" id="CAJFCV020000004">
    <property type="protein sequence ID" value="CAG9118450.1"/>
    <property type="molecule type" value="Genomic_DNA"/>
</dbReference>
<dbReference type="Pfam" id="PF02798">
    <property type="entry name" value="GST_N"/>
    <property type="match status" value="1"/>
</dbReference>
<proteinExistence type="inferred from homology"/>
<dbReference type="Proteomes" id="UP000095284">
    <property type="component" value="Unplaced"/>
</dbReference>
<dbReference type="InterPro" id="IPR036282">
    <property type="entry name" value="Glutathione-S-Trfase_C_sf"/>
</dbReference>
<dbReference type="Pfam" id="PF14497">
    <property type="entry name" value="GST_C_3"/>
    <property type="match status" value="1"/>
</dbReference>
<dbReference type="Proteomes" id="UP000659654">
    <property type="component" value="Unassembled WGS sequence"/>
</dbReference>
<feature type="domain" description="GST C-terminal" evidence="6">
    <location>
        <begin position="84"/>
        <end position="206"/>
    </location>
</feature>
<dbReference type="InterPro" id="IPR004045">
    <property type="entry name" value="Glutathione_S-Trfase_N"/>
</dbReference>
<evidence type="ECO:0000256" key="3">
    <source>
        <dbReference type="ARBA" id="ARBA00038317"/>
    </source>
</evidence>
<dbReference type="PANTHER" id="PTHR11571:SF224">
    <property type="entry name" value="HEMATOPOIETIC PROSTAGLANDIN D SYNTHASE"/>
    <property type="match status" value="1"/>
</dbReference>
<evidence type="ECO:0000259" key="6">
    <source>
        <dbReference type="PROSITE" id="PS50405"/>
    </source>
</evidence>
<dbReference type="EC" id="2.5.1.18" evidence="1"/>
<dbReference type="SFLD" id="SFLDG01205">
    <property type="entry name" value="AMPS.1"/>
    <property type="match status" value="1"/>
</dbReference>
<evidence type="ECO:0000259" key="5">
    <source>
        <dbReference type="PROSITE" id="PS50404"/>
    </source>
</evidence>
<evidence type="ECO:0000313" key="9">
    <source>
        <dbReference type="Proteomes" id="UP000659654"/>
    </source>
</evidence>
<dbReference type="InterPro" id="IPR036249">
    <property type="entry name" value="Thioredoxin-like_sf"/>
</dbReference>
<dbReference type="SUPFAM" id="SSF47616">
    <property type="entry name" value="GST C-terminal domain-like"/>
    <property type="match status" value="1"/>
</dbReference>
<dbReference type="SUPFAM" id="SSF52833">
    <property type="entry name" value="Thioredoxin-like"/>
    <property type="match status" value="1"/>
</dbReference>
<feature type="domain" description="GST N-terminal" evidence="5">
    <location>
        <begin position="2"/>
        <end position="82"/>
    </location>
</feature>
<dbReference type="SFLD" id="SFLDS00019">
    <property type="entry name" value="Glutathione_Transferase_(cytos"/>
    <property type="match status" value="1"/>
</dbReference>
<dbReference type="InterPro" id="IPR040079">
    <property type="entry name" value="Glutathione_S-Trfase"/>
</dbReference>
<protein>
    <recommendedName>
        <fullName evidence="1">glutathione transferase</fullName>
        <ecNumber evidence="1">2.5.1.18</ecNumber>
    </recommendedName>
</protein>
<dbReference type="EMBL" id="CAJFDI010000004">
    <property type="protein sequence ID" value="CAD5228033.1"/>
    <property type="molecule type" value="Genomic_DNA"/>
</dbReference>
<dbReference type="FunFam" id="3.40.30.10:FF:000258">
    <property type="entry name" value="Glutathione S-transferase"/>
    <property type="match status" value="1"/>
</dbReference>
<dbReference type="PROSITE" id="PS50405">
    <property type="entry name" value="GST_CTER"/>
    <property type="match status" value="1"/>
</dbReference>
<dbReference type="Proteomes" id="UP000582659">
    <property type="component" value="Unassembled WGS sequence"/>
</dbReference>
<keyword evidence="2" id="KW-0808">Transferase</keyword>
<evidence type="ECO:0000256" key="1">
    <source>
        <dbReference type="ARBA" id="ARBA00012452"/>
    </source>
</evidence>
<dbReference type="SFLD" id="SFLDG00363">
    <property type="entry name" value="AMPS_(cytGST):_Alpha-__Mu-__Pi"/>
    <property type="match status" value="1"/>
</dbReference>
<dbReference type="InterPro" id="IPR050213">
    <property type="entry name" value="GST_superfamily"/>
</dbReference>
<dbReference type="OrthoDB" id="414243at2759"/>
<dbReference type="InterPro" id="IPR004046">
    <property type="entry name" value="GST_C"/>
</dbReference>
<dbReference type="SMR" id="A0A1I7RMF8"/>
<dbReference type="AlphaFoldDB" id="A0A1I7RMF8"/>
<dbReference type="GO" id="GO:0006749">
    <property type="term" value="P:glutathione metabolic process"/>
    <property type="evidence" value="ECO:0007669"/>
    <property type="project" value="TreeGrafter"/>
</dbReference>
<evidence type="ECO:0000313" key="8">
    <source>
        <dbReference type="Proteomes" id="UP000095284"/>
    </source>
</evidence>
<name>A0A1I7RMF8_BURXY</name>
<accession>A0A1I7RMF8</accession>
<evidence type="ECO:0000256" key="2">
    <source>
        <dbReference type="ARBA" id="ARBA00022679"/>
    </source>
</evidence>
<dbReference type="Gene3D" id="1.20.1050.130">
    <property type="match status" value="1"/>
</dbReference>
<dbReference type="PANTHER" id="PTHR11571">
    <property type="entry name" value="GLUTATHIONE S-TRANSFERASE"/>
    <property type="match status" value="1"/>
</dbReference>
<dbReference type="GO" id="GO:0004364">
    <property type="term" value="F:glutathione transferase activity"/>
    <property type="evidence" value="ECO:0007669"/>
    <property type="project" value="UniProtKB-EC"/>
</dbReference>
<dbReference type="eggNOG" id="KOG1695">
    <property type="taxonomic scope" value="Eukaryota"/>
</dbReference>
<dbReference type="WBParaSite" id="BXY_0189300.1">
    <property type="protein sequence ID" value="BXY_0189300.1"/>
    <property type="gene ID" value="BXY_0189300"/>
</dbReference>
<keyword evidence="9" id="KW-1185">Reference proteome</keyword>
<evidence type="ECO:0000313" key="10">
    <source>
        <dbReference type="WBParaSite" id="BXY_0189300.1"/>
    </source>
</evidence>
<gene>
    <name evidence="7" type="ORF">BXYJ_LOCUS10242</name>
</gene>
<evidence type="ECO:0000256" key="4">
    <source>
        <dbReference type="ARBA" id="ARBA00047960"/>
    </source>
</evidence>
<organism evidence="8 10">
    <name type="scientific">Bursaphelenchus xylophilus</name>
    <name type="common">Pinewood nematode worm</name>
    <name type="synonym">Aphelenchoides xylophilus</name>
    <dbReference type="NCBI Taxonomy" id="6326"/>
    <lineage>
        <taxon>Eukaryota</taxon>
        <taxon>Metazoa</taxon>
        <taxon>Ecdysozoa</taxon>
        <taxon>Nematoda</taxon>
        <taxon>Chromadorea</taxon>
        <taxon>Rhabditida</taxon>
        <taxon>Tylenchina</taxon>
        <taxon>Tylenchomorpha</taxon>
        <taxon>Aphelenchoidea</taxon>
        <taxon>Aphelenchoididae</taxon>
        <taxon>Bursaphelenchus</taxon>
    </lineage>
</organism>
<sequence>MPEYKLYYFDARGRAEPARLILNYAKIPFEDVRVSKEEWEKVKGDKTRFPYGQMPVLLIDGTPLAQSNAINRYLAVEAGLAGENNLERGQIGQIEETCRIFNDSLGLYRRSLLLQTPNQETLFNNLFVPTCEKQLPVIEEHITSNGFFHSSGVTYVDLFFADLFKTFYSLHQDILGKYPKLVEHMNKVHALPELQEYLSKRGENKF</sequence>